<keyword evidence="4" id="KW-1185">Reference proteome</keyword>
<reference evidence="3 4" key="1">
    <citation type="submission" date="2014-04" db="EMBL/GenBank/DDBJ databases">
        <authorList>
            <consortium name="International Citrus Genome Consortium"/>
            <person name="Gmitter F."/>
            <person name="Chen C."/>
            <person name="Farmerie W."/>
            <person name="Harkins T."/>
            <person name="Desany B."/>
            <person name="Mohiuddin M."/>
            <person name="Kodira C."/>
            <person name="Borodovsky M."/>
            <person name="Lomsadze A."/>
            <person name="Burns P."/>
            <person name="Jenkins J."/>
            <person name="Prochnik S."/>
            <person name="Shu S."/>
            <person name="Chapman J."/>
            <person name="Pitluck S."/>
            <person name="Schmutz J."/>
            <person name="Rokhsar D."/>
        </authorList>
    </citation>
    <scope>NUCLEOTIDE SEQUENCE</scope>
</reference>
<dbReference type="Pfam" id="PF23247">
    <property type="entry name" value="LRR_RPS2"/>
    <property type="match status" value="1"/>
</dbReference>
<accession>A0A067DCN8</accession>
<dbReference type="AlphaFoldDB" id="A0A067DCN8"/>
<gene>
    <name evidence="3" type="ORF">CISIN_1g0029392mg</name>
</gene>
<evidence type="ECO:0000259" key="2">
    <source>
        <dbReference type="Pfam" id="PF23247"/>
    </source>
</evidence>
<sequence>ISNCSLLEEIVGKEGGVEADPSFVFPRLTILQLCYLPELRAFYPGIHTLECPMLTKLKVSCCDKLKCFSSELYSLHENNEEGQLIDVPVPAQQSLFLVEKVLPNLEELRLSNKKDITKIWQGQFPDHLLNKLKVLAIENDKSEVLAPDLLERFHNLVNLELADGSYKELFSNEGQVEKLVGKLARIKCLQLSGLNDLKHLWLWEENSKLNMIFQNLETLDISFCRNLKNLLPSSASFRCLTKLSVWCCEQLINLVTSSAAKNLVQLVTMKVDGCSKITELVVAIEADEANEEIFFPKLESLDLNRLQSLTTFCSANYTFKFPSLCYLSVSACPKMKIFCRGVLSAPRLEKVRLNDQNYWDADLNTIIQQSYYETNALNFTDDSGQSPMHHLE</sequence>
<protein>
    <recommendedName>
        <fullName evidence="2">Disease resistance protein At4g27190-like leucine-rich repeats domain-containing protein</fullName>
    </recommendedName>
</protein>
<organism evidence="3 4">
    <name type="scientific">Citrus sinensis</name>
    <name type="common">Sweet orange</name>
    <name type="synonym">Citrus aurantium var. sinensis</name>
    <dbReference type="NCBI Taxonomy" id="2711"/>
    <lineage>
        <taxon>Eukaryota</taxon>
        <taxon>Viridiplantae</taxon>
        <taxon>Streptophyta</taxon>
        <taxon>Embryophyta</taxon>
        <taxon>Tracheophyta</taxon>
        <taxon>Spermatophyta</taxon>
        <taxon>Magnoliopsida</taxon>
        <taxon>eudicotyledons</taxon>
        <taxon>Gunneridae</taxon>
        <taxon>Pentapetalae</taxon>
        <taxon>rosids</taxon>
        <taxon>malvids</taxon>
        <taxon>Sapindales</taxon>
        <taxon>Rutaceae</taxon>
        <taxon>Aurantioideae</taxon>
        <taxon>Citrus</taxon>
    </lineage>
</organism>
<proteinExistence type="predicted"/>
<dbReference type="InterPro" id="IPR057135">
    <property type="entry name" value="At4g27190-like_LRR"/>
</dbReference>
<keyword evidence="1" id="KW-0611">Plant defense</keyword>
<feature type="domain" description="Disease resistance protein At4g27190-like leucine-rich repeats" evidence="2">
    <location>
        <begin position="104"/>
        <end position="235"/>
    </location>
</feature>
<feature type="non-terminal residue" evidence="3">
    <location>
        <position position="1"/>
    </location>
</feature>
<evidence type="ECO:0000313" key="4">
    <source>
        <dbReference type="Proteomes" id="UP000027120"/>
    </source>
</evidence>
<dbReference type="InterPro" id="IPR050905">
    <property type="entry name" value="Plant_NBS-LRR"/>
</dbReference>
<dbReference type="InterPro" id="IPR032675">
    <property type="entry name" value="LRR_dom_sf"/>
</dbReference>
<name>A0A067DCN8_CITSI</name>
<dbReference type="SUPFAM" id="SSF52047">
    <property type="entry name" value="RNI-like"/>
    <property type="match status" value="1"/>
</dbReference>
<dbReference type="PANTHER" id="PTHR33463">
    <property type="entry name" value="NB-ARC DOMAIN-CONTAINING PROTEIN-RELATED"/>
    <property type="match status" value="1"/>
</dbReference>
<dbReference type="Proteomes" id="UP000027120">
    <property type="component" value="Unassembled WGS sequence"/>
</dbReference>
<evidence type="ECO:0000256" key="1">
    <source>
        <dbReference type="ARBA" id="ARBA00022821"/>
    </source>
</evidence>
<evidence type="ECO:0000313" key="3">
    <source>
        <dbReference type="EMBL" id="KDO40608.1"/>
    </source>
</evidence>
<dbReference type="PANTHER" id="PTHR33463:SF136">
    <property type="entry name" value="NB-ARC DOMAIN-CONTAINING PROTEIN"/>
    <property type="match status" value="1"/>
</dbReference>
<dbReference type="EMBL" id="KK785891">
    <property type="protein sequence ID" value="KDO40608.1"/>
    <property type="molecule type" value="Genomic_DNA"/>
</dbReference>
<dbReference type="Gene3D" id="3.80.10.10">
    <property type="entry name" value="Ribonuclease Inhibitor"/>
    <property type="match status" value="2"/>
</dbReference>